<evidence type="ECO:0000313" key="6">
    <source>
        <dbReference type="EMBL" id="MEJ5979163.1"/>
    </source>
</evidence>
<evidence type="ECO:0000259" key="5">
    <source>
        <dbReference type="PROSITE" id="PS51000"/>
    </source>
</evidence>
<evidence type="ECO:0000256" key="2">
    <source>
        <dbReference type="ARBA" id="ARBA00023125"/>
    </source>
</evidence>
<feature type="domain" description="HTH deoR-type" evidence="5">
    <location>
        <begin position="10"/>
        <end position="65"/>
    </location>
</feature>
<dbReference type="InterPro" id="IPR018356">
    <property type="entry name" value="Tscrpt_reg_HTH_DeoR_CS"/>
</dbReference>
<dbReference type="EMBL" id="JBBHJZ010000005">
    <property type="protein sequence ID" value="MEJ5979163.1"/>
    <property type="molecule type" value="Genomic_DNA"/>
</dbReference>
<dbReference type="InterPro" id="IPR001034">
    <property type="entry name" value="DeoR_HTH"/>
</dbReference>
<dbReference type="PRINTS" id="PR00037">
    <property type="entry name" value="HTHLACR"/>
</dbReference>
<proteinExistence type="predicted"/>
<reference evidence="6 7" key="1">
    <citation type="submission" date="2024-03" db="EMBL/GenBank/DDBJ databases">
        <authorList>
            <person name="Jo J.-H."/>
        </authorList>
    </citation>
    <scope>NUCLEOTIDE SEQUENCE [LARGE SCALE GENOMIC DNA]</scope>
    <source>
        <strain evidence="6 7">PS1R-30</strain>
    </source>
</reference>
<sequence length="276" mass="29303">MVDRSVWLHAEQRERHILGVVEDTGFVSYRSLEQQLTVAASTIRRDLARLAAAGLVERVYGGAKRIETSGTPTRHGDGQRPGRTARAPGVQAGPSAPDHAPQDRAIGLAAAGLCDPGEAIMIDGGAATLQMCEHVGHLGLQVLTNSLALINALAAQPETRIMVPSGSLFREQNLILAPSGETSMPRFHALKLFLEAGGIGPHGLMHRDPLRVAAQREMIGRSERLIVLASSEKFLAGSGAIVCGLEEVDILVTDGPLPVEALTLLTKHAIKIIVAR</sequence>
<dbReference type="PROSITE" id="PS00894">
    <property type="entry name" value="HTH_DEOR_1"/>
    <property type="match status" value="1"/>
</dbReference>
<dbReference type="Proteomes" id="UP001361239">
    <property type="component" value="Unassembled WGS sequence"/>
</dbReference>
<protein>
    <submittedName>
        <fullName evidence="6">DeoR/GlpR family DNA-binding transcription regulator</fullName>
    </submittedName>
</protein>
<keyword evidence="1" id="KW-0805">Transcription regulation</keyword>
<dbReference type="PANTHER" id="PTHR30363:SF55">
    <property type="entry name" value="HTH-TYPE TRANSCRIPTIONAL REGULATOR ULAR"/>
    <property type="match status" value="1"/>
</dbReference>
<feature type="region of interest" description="Disordered" evidence="4">
    <location>
        <begin position="66"/>
        <end position="101"/>
    </location>
</feature>
<evidence type="ECO:0000256" key="1">
    <source>
        <dbReference type="ARBA" id="ARBA00023015"/>
    </source>
</evidence>
<comment type="caution">
    <text evidence="6">The sequence shown here is derived from an EMBL/GenBank/DDBJ whole genome shotgun (WGS) entry which is preliminary data.</text>
</comment>
<evidence type="ECO:0000313" key="7">
    <source>
        <dbReference type="Proteomes" id="UP001361239"/>
    </source>
</evidence>
<dbReference type="SUPFAM" id="SSF46785">
    <property type="entry name" value="Winged helix' DNA-binding domain"/>
    <property type="match status" value="1"/>
</dbReference>
<dbReference type="Pfam" id="PF08220">
    <property type="entry name" value="HTH_DeoR"/>
    <property type="match status" value="1"/>
</dbReference>
<dbReference type="InterPro" id="IPR037171">
    <property type="entry name" value="NagB/RpiA_transferase-like"/>
</dbReference>
<dbReference type="Pfam" id="PF00455">
    <property type="entry name" value="DeoRC"/>
    <property type="match status" value="1"/>
</dbReference>
<keyword evidence="7" id="KW-1185">Reference proteome</keyword>
<gene>
    <name evidence="6" type="ORF">WG901_21095</name>
</gene>
<keyword evidence="3" id="KW-0804">Transcription</keyword>
<dbReference type="InterPro" id="IPR036390">
    <property type="entry name" value="WH_DNA-bd_sf"/>
</dbReference>
<dbReference type="RefSeq" id="WP_339589096.1">
    <property type="nucleotide sequence ID" value="NZ_JBBHJZ010000005.1"/>
</dbReference>
<dbReference type="PANTHER" id="PTHR30363">
    <property type="entry name" value="HTH-TYPE TRANSCRIPTIONAL REGULATOR SRLR-RELATED"/>
    <property type="match status" value="1"/>
</dbReference>
<evidence type="ECO:0000256" key="4">
    <source>
        <dbReference type="SAM" id="MobiDB-lite"/>
    </source>
</evidence>
<dbReference type="SUPFAM" id="SSF100950">
    <property type="entry name" value="NagB/RpiA/CoA transferase-like"/>
    <property type="match status" value="1"/>
</dbReference>
<dbReference type="PROSITE" id="PS51000">
    <property type="entry name" value="HTH_DEOR_2"/>
    <property type="match status" value="1"/>
</dbReference>
<dbReference type="SMART" id="SM00420">
    <property type="entry name" value="HTH_DEOR"/>
    <property type="match status" value="1"/>
</dbReference>
<evidence type="ECO:0000256" key="3">
    <source>
        <dbReference type="ARBA" id="ARBA00023163"/>
    </source>
</evidence>
<dbReference type="GO" id="GO:0003677">
    <property type="term" value="F:DNA binding"/>
    <property type="evidence" value="ECO:0007669"/>
    <property type="project" value="UniProtKB-KW"/>
</dbReference>
<dbReference type="InterPro" id="IPR014036">
    <property type="entry name" value="DeoR-like_C"/>
</dbReference>
<accession>A0ABU8S1Q3</accession>
<name>A0ABU8S1Q3_9SPHN</name>
<keyword evidence="2 6" id="KW-0238">DNA-binding</keyword>
<dbReference type="InterPro" id="IPR050313">
    <property type="entry name" value="Carb_Metab_HTH_regulators"/>
</dbReference>
<organism evidence="6 7">
    <name type="scientific">Novosphingobium anseongense</name>
    <dbReference type="NCBI Taxonomy" id="3133436"/>
    <lineage>
        <taxon>Bacteria</taxon>
        <taxon>Pseudomonadati</taxon>
        <taxon>Pseudomonadota</taxon>
        <taxon>Alphaproteobacteria</taxon>
        <taxon>Sphingomonadales</taxon>
        <taxon>Sphingomonadaceae</taxon>
        <taxon>Novosphingobium</taxon>
    </lineage>
</organism>
<dbReference type="SMART" id="SM01134">
    <property type="entry name" value="DeoRC"/>
    <property type="match status" value="1"/>
</dbReference>